<accession>A0A212JPE7</accession>
<evidence type="ECO:0000313" key="1">
    <source>
        <dbReference type="EMBL" id="SBW01309.1"/>
    </source>
</evidence>
<dbReference type="Gene3D" id="3.10.20.30">
    <property type="match status" value="1"/>
</dbReference>
<dbReference type="InterPro" id="IPR003749">
    <property type="entry name" value="ThiS/MoaD-like"/>
</dbReference>
<sequence length="66" mass="6876">MDVTVNGETEAIAEPCSVAGLLAARGHDAARVVVERNGEILPRERFAQTLLCGGDSLEIVHFVGGG</sequence>
<dbReference type="InterPro" id="IPR016155">
    <property type="entry name" value="Mopterin_synth/thiamin_S_b"/>
</dbReference>
<dbReference type="SUPFAM" id="SSF54285">
    <property type="entry name" value="MoaD/ThiS"/>
    <property type="match status" value="1"/>
</dbReference>
<gene>
    <name evidence="1" type="ORF">KM92DES2_11475</name>
</gene>
<dbReference type="CDD" id="cd00565">
    <property type="entry name" value="Ubl_ThiS"/>
    <property type="match status" value="1"/>
</dbReference>
<proteinExistence type="predicted"/>
<dbReference type="NCBIfam" id="TIGR01683">
    <property type="entry name" value="thiS"/>
    <property type="match status" value="1"/>
</dbReference>
<dbReference type="PANTHER" id="PTHR34472:SF1">
    <property type="entry name" value="SULFUR CARRIER PROTEIN THIS"/>
    <property type="match status" value="1"/>
</dbReference>
<organism evidence="1">
    <name type="scientific">uncultured Desulfovibrio sp</name>
    <dbReference type="NCBI Taxonomy" id="167968"/>
    <lineage>
        <taxon>Bacteria</taxon>
        <taxon>Pseudomonadati</taxon>
        <taxon>Thermodesulfobacteriota</taxon>
        <taxon>Desulfovibrionia</taxon>
        <taxon>Desulfovibrionales</taxon>
        <taxon>Desulfovibrionaceae</taxon>
        <taxon>Desulfovibrio</taxon>
        <taxon>environmental samples</taxon>
    </lineage>
</organism>
<dbReference type="InterPro" id="IPR012675">
    <property type="entry name" value="Beta-grasp_dom_sf"/>
</dbReference>
<dbReference type="EMBL" id="FLUP01000001">
    <property type="protein sequence ID" value="SBW01309.1"/>
    <property type="molecule type" value="Genomic_DNA"/>
</dbReference>
<dbReference type="Pfam" id="PF02597">
    <property type="entry name" value="ThiS"/>
    <property type="match status" value="1"/>
</dbReference>
<name>A0A212JPE7_9BACT</name>
<dbReference type="RefSeq" id="WP_192113525.1">
    <property type="nucleotide sequence ID" value="NZ_CAKSVL010000008.1"/>
</dbReference>
<dbReference type="PANTHER" id="PTHR34472">
    <property type="entry name" value="SULFUR CARRIER PROTEIN THIS"/>
    <property type="match status" value="1"/>
</dbReference>
<protein>
    <submittedName>
        <fullName evidence="1">Thiamine biosynthesis protein ThiS</fullName>
    </submittedName>
</protein>
<dbReference type="AlphaFoldDB" id="A0A212JPE7"/>
<dbReference type="InterPro" id="IPR010035">
    <property type="entry name" value="Thi_S"/>
</dbReference>
<reference evidence="1" key="1">
    <citation type="submission" date="2016-04" db="EMBL/GenBank/DDBJ databases">
        <authorList>
            <person name="Evans L.H."/>
            <person name="Alamgir A."/>
            <person name="Owens N."/>
            <person name="Weber N.D."/>
            <person name="Virtaneva K."/>
            <person name="Barbian K."/>
            <person name="Babar A."/>
            <person name="Rosenke K."/>
        </authorList>
    </citation>
    <scope>NUCLEOTIDE SEQUENCE</scope>
    <source>
        <strain evidence="1">92-2</strain>
    </source>
</reference>